<protein>
    <recommendedName>
        <fullName evidence="2">Phosphodiester glycosidase domain-containing protein</fullName>
    </recommendedName>
</protein>
<feature type="chain" id="PRO_5007506886" description="Phosphodiester glycosidase domain-containing protein" evidence="1">
    <location>
        <begin position="20"/>
        <end position="399"/>
    </location>
</feature>
<feature type="domain" description="Phosphodiester glycosidase" evidence="2">
    <location>
        <begin position="219"/>
        <end position="392"/>
    </location>
</feature>
<dbReference type="KEGG" id="gph:GEMMAAP_15390"/>
<name>A0A143BMK1_9BACT</name>
<keyword evidence="1" id="KW-0732">Signal</keyword>
<gene>
    <name evidence="3" type="ORF">GEMMAAP_15390</name>
</gene>
<keyword evidence="4" id="KW-1185">Reference proteome</keyword>
<dbReference type="STRING" id="1379270.GEMMAAP_15390"/>
<dbReference type="eggNOG" id="COG4632">
    <property type="taxonomic scope" value="Bacteria"/>
</dbReference>
<feature type="signal peptide" evidence="1">
    <location>
        <begin position="1"/>
        <end position="19"/>
    </location>
</feature>
<dbReference type="OrthoDB" id="9809781at2"/>
<organism evidence="3 4">
    <name type="scientific">Gemmatimonas phototrophica</name>
    <dbReference type="NCBI Taxonomy" id="1379270"/>
    <lineage>
        <taxon>Bacteria</taxon>
        <taxon>Pseudomonadati</taxon>
        <taxon>Gemmatimonadota</taxon>
        <taxon>Gemmatimonadia</taxon>
        <taxon>Gemmatimonadales</taxon>
        <taxon>Gemmatimonadaceae</taxon>
        <taxon>Gemmatimonas</taxon>
    </lineage>
</organism>
<dbReference type="InterPro" id="IPR018711">
    <property type="entry name" value="NAGPA"/>
</dbReference>
<dbReference type="Proteomes" id="UP000076404">
    <property type="component" value="Chromosome"/>
</dbReference>
<dbReference type="Pfam" id="PF09992">
    <property type="entry name" value="NAGPA"/>
    <property type="match status" value="1"/>
</dbReference>
<reference evidence="3 4" key="1">
    <citation type="journal article" date="2014" name="Proc. Natl. Acad. Sci. U.S.A.">
        <title>Functional type 2 photosynthetic reaction centers found in the rare bacterial phylum Gemmatimonadetes.</title>
        <authorList>
            <person name="Zeng Y."/>
            <person name="Feng F."/>
            <person name="Medova H."/>
            <person name="Dean J."/>
            <person name="Koblizek M."/>
        </authorList>
    </citation>
    <scope>NUCLEOTIDE SEQUENCE [LARGE SCALE GENOMIC DNA]</scope>
    <source>
        <strain evidence="3 4">AP64</strain>
    </source>
</reference>
<dbReference type="PROSITE" id="PS51257">
    <property type="entry name" value="PROKAR_LIPOPROTEIN"/>
    <property type="match status" value="1"/>
</dbReference>
<dbReference type="AlphaFoldDB" id="A0A143BMK1"/>
<reference evidence="3 4" key="2">
    <citation type="journal article" date="2016" name="Environ. Microbiol. Rep.">
        <title>Metagenomic evidence for the presence of phototrophic Gemmatimonadetes bacteria in diverse environments.</title>
        <authorList>
            <person name="Zeng Y."/>
            <person name="Baumbach J."/>
            <person name="Barbosa E.G."/>
            <person name="Azevedo V."/>
            <person name="Zhang C."/>
            <person name="Koblizek M."/>
        </authorList>
    </citation>
    <scope>NUCLEOTIDE SEQUENCE [LARGE SCALE GENOMIC DNA]</scope>
    <source>
        <strain evidence="3 4">AP64</strain>
    </source>
</reference>
<evidence type="ECO:0000256" key="1">
    <source>
        <dbReference type="SAM" id="SignalP"/>
    </source>
</evidence>
<evidence type="ECO:0000313" key="3">
    <source>
        <dbReference type="EMBL" id="AMW05805.1"/>
    </source>
</evidence>
<dbReference type="RefSeq" id="WP_026848478.1">
    <property type="nucleotide sequence ID" value="NZ_CP011454.1"/>
</dbReference>
<dbReference type="PANTHER" id="PTHR40446:SF2">
    <property type="entry name" value="N-ACETYLGLUCOSAMINE-1-PHOSPHODIESTER ALPHA-N-ACETYLGLUCOSAMINIDASE"/>
    <property type="match status" value="1"/>
</dbReference>
<evidence type="ECO:0000313" key="4">
    <source>
        <dbReference type="Proteomes" id="UP000076404"/>
    </source>
</evidence>
<proteinExistence type="predicted"/>
<evidence type="ECO:0000259" key="2">
    <source>
        <dbReference type="Pfam" id="PF09992"/>
    </source>
</evidence>
<accession>A0A143BMK1</accession>
<dbReference type="PANTHER" id="PTHR40446">
    <property type="entry name" value="N-ACETYLGLUCOSAMINE-1-PHOSPHODIESTER ALPHA-N-ACETYLGLUCOSAMINIDASE"/>
    <property type="match status" value="1"/>
</dbReference>
<dbReference type="EMBL" id="CP011454">
    <property type="protein sequence ID" value="AMW05805.1"/>
    <property type="molecule type" value="Genomic_DNA"/>
</dbReference>
<sequence length="399" mass="42050">MNRLSTAVCRVLATSIALAACATTPKQGPLRFAPLQLPPGVADSVRTEMIAPSARLITLVNTAAPWRAYVLEVDMTCGSVRALKGSSTAVGRTRTSALLAGLPLSSRAFAAINADFFEFAPPGVPTNLHIEDGLLLAGPGTRPVVAFDGLQQLVFDSVHAEGTLVQGTRSISLGAWNRPVRRSNGVVDARWGVPIDTLVRRRTWRLEPVANRAGAARTIDGRYVVRPAGAADTLVRGDTVLLHLTPREAAVTVGDTVTLRVRIISSRNKMVPRDAVGGRPMLIVDSVVVNDVETEGNAGFRGLNPRSALGLHPGTKRLWLAVIDGRKPGVTMGTTLRQTADLLRALGATQALNLDGGGSSALVLRDLTTGTVRVVNTPSDPTERAVGNALAVQASCSRL</sequence>